<protein>
    <submittedName>
        <fullName evidence="3">Uncharacterized protein</fullName>
    </submittedName>
</protein>
<evidence type="ECO:0000313" key="3">
    <source>
        <dbReference type="EMBL" id="SVD96047.1"/>
    </source>
</evidence>
<feature type="domain" description="SGNH hydrolase-type esterase" evidence="1">
    <location>
        <begin position="154"/>
        <end position="215"/>
    </location>
</feature>
<feature type="domain" description="SsfX3-like N-terminal" evidence="2">
    <location>
        <begin position="19"/>
        <end position="128"/>
    </location>
</feature>
<name>A0A382ZKE8_9ZZZZ</name>
<proteinExistence type="predicted"/>
<reference evidence="3" key="1">
    <citation type="submission" date="2018-05" db="EMBL/GenBank/DDBJ databases">
        <authorList>
            <person name="Lanie J.A."/>
            <person name="Ng W.-L."/>
            <person name="Kazmierczak K.M."/>
            <person name="Andrzejewski T.M."/>
            <person name="Davidsen T.M."/>
            <person name="Wayne K.J."/>
            <person name="Tettelin H."/>
            <person name="Glass J.I."/>
            <person name="Rusch D."/>
            <person name="Podicherti R."/>
            <person name="Tsui H.-C.T."/>
            <person name="Winkler M.E."/>
        </authorList>
    </citation>
    <scope>NUCLEOTIDE SEQUENCE</scope>
</reference>
<dbReference type="AlphaFoldDB" id="A0A382ZKE8"/>
<dbReference type="Gene3D" id="2.60.120.260">
    <property type="entry name" value="Galactose-binding domain-like"/>
    <property type="match status" value="1"/>
</dbReference>
<dbReference type="Pfam" id="PF21181">
    <property type="entry name" value="SsfX3_N"/>
    <property type="match status" value="1"/>
</dbReference>
<dbReference type="EMBL" id="UINC01184706">
    <property type="protein sequence ID" value="SVD96047.1"/>
    <property type="molecule type" value="Genomic_DNA"/>
</dbReference>
<dbReference type="InterPro" id="IPR036514">
    <property type="entry name" value="SGNH_hydro_sf"/>
</dbReference>
<dbReference type="Pfam" id="PF14606">
    <property type="entry name" value="Lipase_GDSL_3"/>
    <property type="match status" value="1"/>
</dbReference>
<accession>A0A382ZKE8</accession>
<dbReference type="SUPFAM" id="SSF52266">
    <property type="entry name" value="SGNH hydrolase"/>
    <property type="match status" value="1"/>
</dbReference>
<feature type="non-terminal residue" evidence="3">
    <location>
        <position position="235"/>
    </location>
</feature>
<organism evidence="3">
    <name type="scientific">marine metagenome</name>
    <dbReference type="NCBI Taxonomy" id="408172"/>
    <lineage>
        <taxon>unclassified sequences</taxon>
        <taxon>metagenomes</taxon>
        <taxon>ecological metagenomes</taxon>
    </lineage>
</organism>
<evidence type="ECO:0000259" key="1">
    <source>
        <dbReference type="Pfam" id="PF14606"/>
    </source>
</evidence>
<dbReference type="Gene3D" id="3.40.50.1110">
    <property type="entry name" value="SGNH hydrolase"/>
    <property type="match status" value="1"/>
</dbReference>
<sequence length="235" mass="25467">MSQTESNPTRSVPLQGGPLTIEGAISIEETDAGLHPWRIPVAEQDLFETSPTNKASMPAGIRLTLISDTSSVRLDVVPPPVESDPPWVFDLLVDGKLHGRIPPAIDADTIQFDHIPAGEHRLELYLPSQYVPVVLRGLYIDEGATASSWTDDRKRIVFYGSSITHCRHAAGPSETWPAIVANRADLHLTSLGLGGDCHLDPLFARLIHDLPADAIGLKLGINMMGGTVSDRTFRA</sequence>
<dbReference type="InterPro" id="IPR013830">
    <property type="entry name" value="SGNH_hydro"/>
</dbReference>
<dbReference type="InterPro" id="IPR048977">
    <property type="entry name" value="SsfX3-like_N"/>
</dbReference>
<evidence type="ECO:0000259" key="2">
    <source>
        <dbReference type="Pfam" id="PF21181"/>
    </source>
</evidence>
<gene>
    <name evidence="3" type="ORF">METZ01_LOCUS448901</name>
</gene>